<proteinExistence type="predicted"/>
<reference evidence="2" key="1">
    <citation type="submission" date="2020-02" db="EMBL/GenBank/DDBJ databases">
        <authorList>
            <person name="Meier V. D."/>
        </authorList>
    </citation>
    <scope>NUCLEOTIDE SEQUENCE</scope>
    <source>
        <strain evidence="2">AVDCRST_MAG88</strain>
    </source>
</reference>
<dbReference type="EMBL" id="CADCWM010000496">
    <property type="protein sequence ID" value="CAA9564114.1"/>
    <property type="molecule type" value="Genomic_DNA"/>
</dbReference>
<dbReference type="InterPro" id="IPR027372">
    <property type="entry name" value="Phytase-like_dom"/>
</dbReference>
<accession>A0A6J4UY86</accession>
<feature type="domain" description="Phytase-like" evidence="1">
    <location>
        <begin position="76"/>
        <end position="183"/>
    </location>
</feature>
<dbReference type="Pfam" id="PF13449">
    <property type="entry name" value="Phytase-like"/>
    <property type="match status" value="1"/>
</dbReference>
<protein>
    <recommendedName>
        <fullName evidence="1">Phytase-like domain-containing protein</fullName>
    </recommendedName>
</protein>
<evidence type="ECO:0000313" key="2">
    <source>
        <dbReference type="EMBL" id="CAA9564114.1"/>
    </source>
</evidence>
<evidence type="ECO:0000259" key="1">
    <source>
        <dbReference type="Pfam" id="PF13449"/>
    </source>
</evidence>
<dbReference type="AlphaFoldDB" id="A0A6J4UY86"/>
<feature type="non-terminal residue" evidence="2">
    <location>
        <position position="183"/>
    </location>
</feature>
<sequence length="183" mass="18534">MFARALAVPGRLSGGRKRSAGLAVVVGLVAWSLLAGLSPGVGASAPGGAAPPCGGGAVEFLGFSDALNKATFGGTNVGGLSALVYDRGRDVYYSLVDNERETPARFYTLRLPLAGEGLGMPAVTAVTQLSDAGGQPFTGANFDGEGIVVLGGDLLIASETEPAIRRFGPDGTLRGELPVPDRF</sequence>
<gene>
    <name evidence="2" type="ORF">AVDCRST_MAG88-1746</name>
</gene>
<name>A0A6J4UY86_9BACT</name>
<organism evidence="2">
    <name type="scientific">uncultured Thermomicrobiales bacterium</name>
    <dbReference type="NCBI Taxonomy" id="1645740"/>
    <lineage>
        <taxon>Bacteria</taxon>
        <taxon>Pseudomonadati</taxon>
        <taxon>Thermomicrobiota</taxon>
        <taxon>Thermomicrobia</taxon>
        <taxon>Thermomicrobiales</taxon>
        <taxon>environmental samples</taxon>
    </lineage>
</organism>